<gene>
    <name evidence="1" type="ORF">SGN30_30965</name>
</gene>
<proteinExistence type="predicted"/>
<dbReference type="EMBL" id="JAWWMZ010000022">
    <property type="protein sequence ID" value="MDX4957863.1"/>
    <property type="molecule type" value="Genomic_DNA"/>
</dbReference>
<evidence type="ECO:0000313" key="2">
    <source>
        <dbReference type="Proteomes" id="UP001287445"/>
    </source>
</evidence>
<dbReference type="Proteomes" id="UP001287445">
    <property type="component" value="Unassembled WGS sequence"/>
</dbReference>
<dbReference type="AlphaFoldDB" id="A0AAJ2R662"/>
<name>A0AAJ2R662_DELAC</name>
<dbReference type="RefSeq" id="WP_319076931.1">
    <property type="nucleotide sequence ID" value="NZ_JAWWMZ010000022.1"/>
</dbReference>
<sequence>MKIIKQGKLPETRTHQCTCRECATVFEFEQREAKFVLDQRDGDFLQINCPVCGAQCAKAASKGKTP</sequence>
<accession>A0AAJ2R662</accession>
<organism evidence="1 2">
    <name type="scientific">Delftia acidovorans</name>
    <name type="common">Pseudomonas acidovorans</name>
    <name type="synonym">Comamonas acidovorans</name>
    <dbReference type="NCBI Taxonomy" id="80866"/>
    <lineage>
        <taxon>Bacteria</taxon>
        <taxon>Pseudomonadati</taxon>
        <taxon>Pseudomonadota</taxon>
        <taxon>Betaproteobacteria</taxon>
        <taxon>Burkholderiales</taxon>
        <taxon>Comamonadaceae</taxon>
        <taxon>Delftia</taxon>
    </lineage>
</organism>
<protein>
    <submittedName>
        <fullName evidence="1">Uncharacterized protein</fullName>
    </submittedName>
</protein>
<reference evidence="1" key="1">
    <citation type="submission" date="2023-11" db="EMBL/GenBank/DDBJ databases">
        <title>Identification and selenium tolerance of Delftia acidovorans R3-25.</title>
        <authorList>
            <person name="Zhang S."/>
            <person name="Liu Y."/>
            <person name="Guo Y."/>
        </authorList>
    </citation>
    <scope>NUCLEOTIDE SEQUENCE</scope>
    <source>
        <strain evidence="1">R3-25</strain>
    </source>
</reference>
<evidence type="ECO:0000313" key="1">
    <source>
        <dbReference type="EMBL" id="MDX4957863.1"/>
    </source>
</evidence>
<comment type="caution">
    <text evidence="1">The sequence shown here is derived from an EMBL/GenBank/DDBJ whole genome shotgun (WGS) entry which is preliminary data.</text>
</comment>